<dbReference type="EMBL" id="BAMD01000049">
    <property type="protein sequence ID" value="GAF04588.1"/>
    <property type="molecule type" value="Genomic_DNA"/>
</dbReference>
<keyword evidence="8" id="KW-1185">Reference proteome</keyword>
<gene>
    <name evidence="7" type="ORF">JCM21142_93298</name>
</gene>
<feature type="domain" description="NfeD integral membrane" evidence="6">
    <location>
        <begin position="4"/>
        <end position="71"/>
    </location>
</feature>
<evidence type="ECO:0000256" key="3">
    <source>
        <dbReference type="ARBA" id="ARBA00023136"/>
    </source>
</evidence>
<dbReference type="InterPro" id="IPR052165">
    <property type="entry name" value="Membrane_assoc_protease"/>
</dbReference>
<keyword evidence="1 4" id="KW-0812">Transmembrane</keyword>
<sequence>MTTIVIILLILLGLFLLVLEFFVLPGITFAGIGGTLFIGAGIFMAYNEFGTTGGNATLVATMLIMVLAIVWSLRSGTWNKLMLKASVDGQVEVKEDKDICVGDEAVSITRLNPVGKASVNNIIIEARCPGHFVDENTILEVQKVFKTYIIVKPKS</sequence>
<dbReference type="eggNOG" id="COG1030">
    <property type="taxonomic scope" value="Bacteria"/>
</dbReference>
<comment type="caution">
    <text evidence="7">The sequence shown here is derived from an EMBL/GenBank/DDBJ whole genome shotgun (WGS) entry which is preliminary data.</text>
</comment>
<keyword evidence="2 4" id="KW-1133">Transmembrane helix</keyword>
<proteinExistence type="predicted"/>
<evidence type="ECO:0000259" key="6">
    <source>
        <dbReference type="Pfam" id="PF24961"/>
    </source>
</evidence>
<dbReference type="Pfam" id="PF24961">
    <property type="entry name" value="NfeD_membrane"/>
    <property type="match status" value="1"/>
</dbReference>
<dbReference type="GO" id="GO:0005886">
    <property type="term" value="C:plasma membrane"/>
    <property type="evidence" value="ECO:0007669"/>
    <property type="project" value="TreeGrafter"/>
</dbReference>
<evidence type="ECO:0000256" key="1">
    <source>
        <dbReference type="ARBA" id="ARBA00022692"/>
    </source>
</evidence>
<evidence type="ECO:0000313" key="7">
    <source>
        <dbReference type="EMBL" id="GAF04588.1"/>
    </source>
</evidence>
<feature type="domain" description="NfeD-like C-terminal" evidence="5">
    <location>
        <begin position="99"/>
        <end position="153"/>
    </location>
</feature>
<protein>
    <recommendedName>
        <fullName evidence="9">NfeD-like C-terminal domain-containing protein</fullName>
    </recommendedName>
</protein>
<accession>W7YAK7</accession>
<dbReference type="Pfam" id="PF01957">
    <property type="entry name" value="NfeD"/>
    <property type="match status" value="1"/>
</dbReference>
<dbReference type="PANTHER" id="PTHR33507:SF3">
    <property type="entry name" value="INNER MEMBRANE PROTEIN YBBJ"/>
    <property type="match status" value="1"/>
</dbReference>
<dbReference type="RefSeq" id="WP_044213847.1">
    <property type="nucleotide sequence ID" value="NZ_BAMD01000049.1"/>
</dbReference>
<dbReference type="InterPro" id="IPR056739">
    <property type="entry name" value="NfeD_membrane"/>
</dbReference>
<keyword evidence="3 4" id="KW-0472">Membrane</keyword>
<evidence type="ECO:0000313" key="8">
    <source>
        <dbReference type="Proteomes" id="UP000019402"/>
    </source>
</evidence>
<name>W7YAK7_9BACT</name>
<evidence type="ECO:0000256" key="2">
    <source>
        <dbReference type="ARBA" id="ARBA00022989"/>
    </source>
</evidence>
<evidence type="ECO:0000256" key="4">
    <source>
        <dbReference type="SAM" id="Phobius"/>
    </source>
</evidence>
<dbReference type="OrthoDB" id="1120520at2"/>
<evidence type="ECO:0008006" key="9">
    <source>
        <dbReference type="Google" id="ProtNLM"/>
    </source>
</evidence>
<dbReference type="InterPro" id="IPR002810">
    <property type="entry name" value="NfeD-like_C"/>
</dbReference>
<dbReference type="STRING" id="869213.GCA_000517085_00984"/>
<dbReference type="Proteomes" id="UP000019402">
    <property type="component" value="Unassembled WGS sequence"/>
</dbReference>
<dbReference type="AlphaFoldDB" id="W7YAK7"/>
<evidence type="ECO:0000259" key="5">
    <source>
        <dbReference type="Pfam" id="PF01957"/>
    </source>
</evidence>
<organism evidence="7 8">
    <name type="scientific">Saccharicrinis fermentans DSM 9555 = JCM 21142</name>
    <dbReference type="NCBI Taxonomy" id="869213"/>
    <lineage>
        <taxon>Bacteria</taxon>
        <taxon>Pseudomonadati</taxon>
        <taxon>Bacteroidota</taxon>
        <taxon>Bacteroidia</taxon>
        <taxon>Marinilabiliales</taxon>
        <taxon>Marinilabiliaceae</taxon>
        <taxon>Saccharicrinis</taxon>
    </lineage>
</organism>
<reference evidence="7 8" key="1">
    <citation type="journal article" date="2014" name="Genome Announc.">
        <title>Draft Genome Sequence of Cytophaga fermentans JCM 21142T, a Facultative Anaerobe Isolated from Marine Mud.</title>
        <authorList>
            <person name="Starns D."/>
            <person name="Oshima K."/>
            <person name="Suda W."/>
            <person name="Iino T."/>
            <person name="Yuki M."/>
            <person name="Inoue J."/>
            <person name="Kitamura K."/>
            <person name="Iida T."/>
            <person name="Darby A."/>
            <person name="Hattori M."/>
            <person name="Ohkuma M."/>
        </authorList>
    </citation>
    <scope>NUCLEOTIDE SEQUENCE [LARGE SCALE GENOMIC DNA]</scope>
    <source>
        <strain evidence="7 8">JCM 21142</strain>
    </source>
</reference>
<dbReference type="PANTHER" id="PTHR33507">
    <property type="entry name" value="INNER MEMBRANE PROTEIN YBBJ"/>
    <property type="match status" value="1"/>
</dbReference>
<feature type="transmembrane region" description="Helical" evidence="4">
    <location>
        <begin position="54"/>
        <end position="73"/>
    </location>
</feature>